<proteinExistence type="predicted"/>
<dbReference type="RefSeq" id="WP_311333386.1">
    <property type="nucleotide sequence ID" value="NZ_JAVRHZ010000006.1"/>
</dbReference>
<reference evidence="1 2" key="1">
    <citation type="submission" date="2023-09" db="EMBL/GenBank/DDBJ databases">
        <authorList>
            <person name="Rey-Velasco X."/>
        </authorList>
    </citation>
    <scope>NUCLEOTIDE SEQUENCE [LARGE SCALE GENOMIC DNA]</scope>
    <source>
        <strain evidence="1 2">W242</strain>
    </source>
</reference>
<organism evidence="1 2">
    <name type="scientific">Patiriisocius hiemis</name>
    <dbReference type="NCBI Taxonomy" id="3075604"/>
    <lineage>
        <taxon>Bacteria</taxon>
        <taxon>Pseudomonadati</taxon>
        <taxon>Bacteroidota</taxon>
        <taxon>Flavobacteriia</taxon>
        <taxon>Flavobacteriales</taxon>
        <taxon>Flavobacteriaceae</taxon>
        <taxon>Patiriisocius</taxon>
    </lineage>
</organism>
<accession>A0ABU2YE19</accession>
<sequence>MEFPVLEDAHEYRKGTWYIVLTARDSKLVDALNPNYKNHVVIEKYFKAMRYEYLTTQEYIEVYLKAK</sequence>
<protein>
    <submittedName>
        <fullName evidence="1">Uncharacterized protein</fullName>
    </submittedName>
</protein>
<dbReference type="EMBL" id="JAVRHZ010000006">
    <property type="protein sequence ID" value="MDT0556434.1"/>
    <property type="molecule type" value="Genomic_DNA"/>
</dbReference>
<gene>
    <name evidence="1" type="ORF">RM538_10490</name>
</gene>
<evidence type="ECO:0000313" key="1">
    <source>
        <dbReference type="EMBL" id="MDT0556434.1"/>
    </source>
</evidence>
<comment type="caution">
    <text evidence="1">The sequence shown here is derived from an EMBL/GenBank/DDBJ whole genome shotgun (WGS) entry which is preliminary data.</text>
</comment>
<dbReference type="Proteomes" id="UP001254488">
    <property type="component" value="Unassembled WGS sequence"/>
</dbReference>
<name>A0ABU2YE19_9FLAO</name>
<evidence type="ECO:0000313" key="2">
    <source>
        <dbReference type="Proteomes" id="UP001254488"/>
    </source>
</evidence>
<keyword evidence="2" id="KW-1185">Reference proteome</keyword>